<dbReference type="InterPro" id="IPR020845">
    <property type="entry name" value="AMP-binding_CS"/>
</dbReference>
<dbReference type="InterPro" id="IPR000873">
    <property type="entry name" value="AMP-dep_synth/lig_dom"/>
</dbReference>
<organism evidence="10 11">
    <name type="scientific">Sphingorhabdus pulchriflava</name>
    <dbReference type="NCBI Taxonomy" id="2292257"/>
    <lineage>
        <taxon>Bacteria</taxon>
        <taxon>Pseudomonadati</taxon>
        <taxon>Pseudomonadota</taxon>
        <taxon>Alphaproteobacteria</taxon>
        <taxon>Sphingomonadales</taxon>
        <taxon>Sphingomonadaceae</taxon>
        <taxon>Sphingorhabdus</taxon>
    </lineage>
</organism>
<evidence type="ECO:0000256" key="2">
    <source>
        <dbReference type="ARBA" id="ARBA00022598"/>
    </source>
</evidence>
<dbReference type="NCBIfam" id="NF004837">
    <property type="entry name" value="PRK06187.1"/>
    <property type="match status" value="1"/>
</dbReference>
<keyword evidence="11" id="KW-1185">Reference proteome</keyword>
<sequence>MLGGMQDWDLRVTHLIDYAEREHGTREIVTRWADGSIERTNWANVASEARKMAQAFVGMGLKPADRVATFAMNHHRHLAAWYGAIGCGGVIHTVNVRLFDEDLIYIMNHAEDKVLLYDAQFQPVIDRLKPHLKTVEHYIVFDSAQYEEWLGAQDGNFDWVWGDERDPCMLCYTSGTTGNPKGVLYQHRSTMLHAMAEVAPTIFNLSMTAALLPIVPMFHAASWGLPFAGAMAGVKFVFSTTNEAAVLHKLMLDEGVTHSAGVPTVWLAMFQHLDAEKAAGRRYDLGKLQLVTIGGTAAPRMMIERLMTQGVRVAHAWGMTETSPIGTMGAPIPGWDEMTLDQQIDVVSKQGKIPFGVELRVIDKDGNVAPRDGTTEGALQIRGPWVIKRYFKAETDAVDGEQWFDTGDVSVIHPNGTMQITDRVKDVIKSGGEWISSVELENAAVGCPGVAQAAAIGVYHPKWDERPIIVAVKKPEAETLTETDVIDYLKERIAKWWLPDEVHFVDSMPITGTGKIQKAELRKQYKDYKLRSLG</sequence>
<dbReference type="PANTHER" id="PTHR43859:SF4">
    <property type="entry name" value="BUTANOATE--COA LIGASE AAE1-RELATED"/>
    <property type="match status" value="1"/>
</dbReference>
<dbReference type="EMBL" id="QRGP01000001">
    <property type="protein sequence ID" value="RDV06915.1"/>
    <property type="molecule type" value="Genomic_DNA"/>
</dbReference>
<dbReference type="PROSITE" id="PS00455">
    <property type="entry name" value="AMP_BINDING"/>
    <property type="match status" value="1"/>
</dbReference>
<evidence type="ECO:0000313" key="10">
    <source>
        <dbReference type="EMBL" id="RDV06915.1"/>
    </source>
</evidence>
<evidence type="ECO:0000256" key="3">
    <source>
        <dbReference type="ARBA" id="ARBA00022832"/>
    </source>
</evidence>
<dbReference type="GO" id="GO:0016874">
    <property type="term" value="F:ligase activity"/>
    <property type="evidence" value="ECO:0007669"/>
    <property type="project" value="UniProtKB-KW"/>
</dbReference>
<comment type="similarity">
    <text evidence="1">Belongs to the ATP-dependent AMP-binding enzyme family.</text>
</comment>
<dbReference type="InterPro" id="IPR042099">
    <property type="entry name" value="ANL_N_sf"/>
</dbReference>
<dbReference type="RefSeq" id="WP_115548459.1">
    <property type="nucleotide sequence ID" value="NZ_QRGP01000001.1"/>
</dbReference>
<evidence type="ECO:0000256" key="6">
    <source>
        <dbReference type="ARBA" id="ARBA00066616"/>
    </source>
</evidence>
<keyword evidence="3" id="KW-0276">Fatty acid metabolism</keyword>
<name>A0A371BH49_9SPHN</name>
<comment type="caution">
    <text evidence="10">The sequence shown here is derived from an EMBL/GenBank/DDBJ whole genome shotgun (WGS) entry which is preliminary data.</text>
</comment>
<protein>
    <recommendedName>
        <fullName evidence="7">3-methylmercaptopropionyl-CoA ligase</fullName>
        <ecNumber evidence="6">6.2.1.44</ecNumber>
    </recommendedName>
</protein>
<dbReference type="GO" id="GO:0006631">
    <property type="term" value="P:fatty acid metabolic process"/>
    <property type="evidence" value="ECO:0007669"/>
    <property type="project" value="UniProtKB-KW"/>
</dbReference>
<dbReference type="EC" id="6.2.1.44" evidence="6"/>
<dbReference type="FunFam" id="3.30.300.30:FF:000008">
    <property type="entry name" value="2,3-dihydroxybenzoate-AMP ligase"/>
    <property type="match status" value="1"/>
</dbReference>
<accession>A0A371BH49</accession>
<proteinExistence type="inferred from homology"/>
<dbReference type="InterPro" id="IPR025110">
    <property type="entry name" value="AMP-bd_C"/>
</dbReference>
<dbReference type="InterPro" id="IPR045851">
    <property type="entry name" value="AMP-bd_C_sf"/>
</dbReference>
<evidence type="ECO:0000256" key="1">
    <source>
        <dbReference type="ARBA" id="ARBA00006432"/>
    </source>
</evidence>
<evidence type="ECO:0000259" key="9">
    <source>
        <dbReference type="Pfam" id="PF13193"/>
    </source>
</evidence>
<keyword evidence="4" id="KW-0443">Lipid metabolism</keyword>
<evidence type="ECO:0000256" key="7">
    <source>
        <dbReference type="ARBA" id="ARBA00067668"/>
    </source>
</evidence>
<feature type="domain" description="AMP-binding enzyme C-terminal" evidence="9">
    <location>
        <begin position="439"/>
        <end position="515"/>
    </location>
</feature>
<dbReference type="PANTHER" id="PTHR43859">
    <property type="entry name" value="ACYL-ACTIVATING ENZYME"/>
    <property type="match status" value="1"/>
</dbReference>
<reference evidence="11" key="1">
    <citation type="submission" date="2018-08" db="EMBL/GenBank/DDBJ databases">
        <authorList>
            <person name="Kim S.-J."/>
            <person name="Jung G.-Y."/>
        </authorList>
    </citation>
    <scope>NUCLEOTIDE SEQUENCE [LARGE SCALE GENOMIC DNA]</scope>
    <source>
        <strain evidence="11">GY_G</strain>
    </source>
</reference>
<dbReference type="Pfam" id="PF00501">
    <property type="entry name" value="AMP-binding"/>
    <property type="match status" value="1"/>
</dbReference>
<dbReference type="AlphaFoldDB" id="A0A371BH49"/>
<comment type="catalytic activity">
    <reaction evidence="5">
        <text>3-(methylsulfanyl)propanoate + ATP + CoA = 3-(methylsulfanyl)propanoyl-CoA + AMP + diphosphate</text>
        <dbReference type="Rhea" id="RHEA:43052"/>
        <dbReference type="ChEBI" id="CHEBI:30616"/>
        <dbReference type="ChEBI" id="CHEBI:33019"/>
        <dbReference type="ChEBI" id="CHEBI:49016"/>
        <dbReference type="ChEBI" id="CHEBI:57287"/>
        <dbReference type="ChEBI" id="CHEBI:82815"/>
        <dbReference type="ChEBI" id="CHEBI:456215"/>
        <dbReference type="EC" id="6.2.1.44"/>
    </reaction>
    <physiologicalReaction direction="left-to-right" evidence="5">
        <dbReference type="Rhea" id="RHEA:43053"/>
    </physiologicalReaction>
</comment>
<dbReference type="Proteomes" id="UP000263833">
    <property type="component" value="Unassembled WGS sequence"/>
</dbReference>
<evidence type="ECO:0000256" key="5">
    <source>
        <dbReference type="ARBA" id="ARBA00051915"/>
    </source>
</evidence>
<dbReference type="Gene3D" id="3.30.300.30">
    <property type="match status" value="1"/>
</dbReference>
<dbReference type="OrthoDB" id="9803968at2"/>
<evidence type="ECO:0000313" key="11">
    <source>
        <dbReference type="Proteomes" id="UP000263833"/>
    </source>
</evidence>
<dbReference type="SUPFAM" id="SSF56801">
    <property type="entry name" value="Acetyl-CoA synthetase-like"/>
    <property type="match status" value="1"/>
</dbReference>
<dbReference type="Gene3D" id="3.40.50.12780">
    <property type="entry name" value="N-terminal domain of ligase-like"/>
    <property type="match status" value="1"/>
</dbReference>
<gene>
    <name evidence="10" type="ORF">DXH95_05835</name>
</gene>
<evidence type="ECO:0000259" key="8">
    <source>
        <dbReference type="Pfam" id="PF00501"/>
    </source>
</evidence>
<dbReference type="CDD" id="cd12119">
    <property type="entry name" value="ttLC_FACS_AlkK_like"/>
    <property type="match status" value="1"/>
</dbReference>
<evidence type="ECO:0000256" key="4">
    <source>
        <dbReference type="ARBA" id="ARBA00023098"/>
    </source>
</evidence>
<dbReference type="Pfam" id="PF13193">
    <property type="entry name" value="AMP-binding_C"/>
    <property type="match status" value="1"/>
</dbReference>
<feature type="domain" description="AMP-dependent synthetase/ligase" evidence="8">
    <location>
        <begin position="22"/>
        <end position="391"/>
    </location>
</feature>
<keyword evidence="2 10" id="KW-0436">Ligase</keyword>